<dbReference type="EC" id="1.1.99.1" evidence="6"/>
<comment type="cofactor">
    <cofactor evidence="1">
        <name>FAD</name>
        <dbReference type="ChEBI" id="CHEBI:57692"/>
    </cofactor>
</comment>
<dbReference type="PANTHER" id="PTHR11552">
    <property type="entry name" value="GLUCOSE-METHANOL-CHOLINE GMC OXIDOREDUCTASE"/>
    <property type="match status" value="1"/>
</dbReference>
<evidence type="ECO:0000256" key="4">
    <source>
        <dbReference type="ARBA" id="ARBA00022827"/>
    </source>
</evidence>
<reference evidence="6 7" key="1">
    <citation type="submission" date="2023-07" db="EMBL/GenBank/DDBJ databases">
        <title>Sorghum-associated microbial communities from plants grown in Nebraska, USA.</title>
        <authorList>
            <person name="Schachtman D."/>
        </authorList>
    </citation>
    <scope>NUCLEOTIDE SEQUENCE [LARGE SCALE GENOMIC DNA]</scope>
    <source>
        <strain evidence="6 7">DS994</strain>
    </source>
</reference>
<keyword evidence="6" id="KW-0560">Oxidoreductase</keyword>
<dbReference type="PANTHER" id="PTHR11552:SF147">
    <property type="entry name" value="CHOLINE DEHYDROGENASE, MITOCHONDRIAL"/>
    <property type="match status" value="1"/>
</dbReference>
<evidence type="ECO:0000256" key="2">
    <source>
        <dbReference type="ARBA" id="ARBA00010790"/>
    </source>
</evidence>
<evidence type="ECO:0000313" key="7">
    <source>
        <dbReference type="Proteomes" id="UP001226389"/>
    </source>
</evidence>
<proteinExistence type="inferred from homology"/>
<dbReference type="Pfam" id="PF00732">
    <property type="entry name" value="GMC_oxred_N"/>
    <property type="match status" value="1"/>
</dbReference>
<comment type="caution">
    <text evidence="6">The sequence shown here is derived from an EMBL/GenBank/DDBJ whole genome shotgun (WGS) entry which is preliminary data.</text>
</comment>
<dbReference type="SUPFAM" id="SSF54373">
    <property type="entry name" value="FAD-linked reductases, C-terminal domain"/>
    <property type="match status" value="1"/>
</dbReference>
<dbReference type="Proteomes" id="UP001226389">
    <property type="component" value="Unassembled WGS sequence"/>
</dbReference>
<evidence type="ECO:0000256" key="3">
    <source>
        <dbReference type="ARBA" id="ARBA00022630"/>
    </source>
</evidence>
<dbReference type="InterPro" id="IPR036188">
    <property type="entry name" value="FAD/NAD-bd_sf"/>
</dbReference>
<evidence type="ECO:0000256" key="1">
    <source>
        <dbReference type="ARBA" id="ARBA00001974"/>
    </source>
</evidence>
<dbReference type="SUPFAM" id="SSF51905">
    <property type="entry name" value="FAD/NAD(P)-binding domain"/>
    <property type="match status" value="1"/>
</dbReference>
<keyword evidence="3" id="KW-0285">Flavoprotein</keyword>
<dbReference type="EMBL" id="JAUSSY010000019">
    <property type="protein sequence ID" value="MDQ0120815.1"/>
    <property type="molecule type" value="Genomic_DNA"/>
</dbReference>
<accession>A0ABT9UMD3</accession>
<dbReference type="RefSeq" id="WP_307493085.1">
    <property type="nucleotide sequence ID" value="NZ_JAUSSY010000019.1"/>
</dbReference>
<dbReference type="InterPro" id="IPR007867">
    <property type="entry name" value="GMC_OxRtase_C"/>
</dbReference>
<protein>
    <submittedName>
        <fullName evidence="6">Choline dehydrogenase</fullName>
        <ecNumber evidence="6">1.1.99.1</ecNumber>
    </submittedName>
</protein>
<dbReference type="InterPro" id="IPR012132">
    <property type="entry name" value="GMC_OxRdtase"/>
</dbReference>
<dbReference type="GO" id="GO:0008812">
    <property type="term" value="F:choline dehydrogenase activity"/>
    <property type="evidence" value="ECO:0007669"/>
    <property type="project" value="UniProtKB-EC"/>
</dbReference>
<keyword evidence="4" id="KW-0274">FAD</keyword>
<dbReference type="PROSITE" id="PS00624">
    <property type="entry name" value="GMC_OXRED_2"/>
    <property type="match status" value="1"/>
</dbReference>
<comment type="similarity">
    <text evidence="2">Belongs to the GMC oxidoreductase family.</text>
</comment>
<name>A0ABT9UMD3_9MICC</name>
<organism evidence="6 7">
    <name type="scientific">Pseudarthrobacter defluvii</name>
    <dbReference type="NCBI Taxonomy" id="410837"/>
    <lineage>
        <taxon>Bacteria</taxon>
        <taxon>Bacillati</taxon>
        <taxon>Actinomycetota</taxon>
        <taxon>Actinomycetes</taxon>
        <taxon>Micrococcales</taxon>
        <taxon>Micrococcaceae</taxon>
        <taxon>Pseudarthrobacter</taxon>
    </lineage>
</organism>
<feature type="domain" description="Glucose-methanol-choline oxidoreductase N-terminal" evidence="5">
    <location>
        <begin position="259"/>
        <end position="273"/>
    </location>
</feature>
<dbReference type="Gene3D" id="3.30.560.10">
    <property type="entry name" value="Glucose Oxidase, domain 3"/>
    <property type="match status" value="1"/>
</dbReference>
<dbReference type="Gene3D" id="3.50.50.60">
    <property type="entry name" value="FAD/NAD(P)-binding domain"/>
    <property type="match status" value="1"/>
</dbReference>
<dbReference type="InterPro" id="IPR000172">
    <property type="entry name" value="GMC_OxRdtase_N"/>
</dbReference>
<gene>
    <name evidence="6" type="ORF">J2T22_004025</name>
</gene>
<keyword evidence="7" id="KW-1185">Reference proteome</keyword>
<dbReference type="PIRSF" id="PIRSF000137">
    <property type="entry name" value="Alcohol_oxidase"/>
    <property type="match status" value="1"/>
</dbReference>
<sequence>MSHLPRQFDYIVVGAGSAGSVVASRLSENPTNQVLLIEAGPEDKSLWSRIPLGFAKIIFNHKYTSWDYQTEPERQLKERRYALPYGRLVGGSSAINGLVHVRGTKSDYQAWVDAGAQGWGWDDVLPFHKRYEADHRGDTAVHGGHGPIGIERARWANPLADAYIDAASKVLGTGKHVDFNSGEPEGSGYWDLATRNGVRSSTSQTILKDARRRDNLTVLTEATVTKINFDGKRAVGVTYRKGREQLSVTAAREIVLSAGALRTPQLLQLSGIGPAALLKGFGIQVVHELKGVGENLMDHVQVGRKYVTTSKHTFNRVMRTPIQQALNGSRYFLGNRTGPLTIGASLAGSYLSTNGSTGDPDLQLHFLPFMPGDKGWDLADFSGFRLGMYQGRPKSRGYARITSADPDASPAFVFNHLAEEEDRRALMAGMRIAQKIAAAMPQELGVQEIAPGPQGDSDEGLLDYIRDNADTAFHYAGSTRMGTDAMSVVDPQLRVHGVDGLRVVDASVMPGELTANIHAAVLMIGERGAEFISQS</sequence>
<evidence type="ECO:0000313" key="6">
    <source>
        <dbReference type="EMBL" id="MDQ0120815.1"/>
    </source>
</evidence>
<evidence type="ECO:0000259" key="5">
    <source>
        <dbReference type="PROSITE" id="PS00624"/>
    </source>
</evidence>
<dbReference type="Pfam" id="PF05199">
    <property type="entry name" value="GMC_oxred_C"/>
    <property type="match status" value="1"/>
</dbReference>